<dbReference type="AlphaFoldDB" id="A0A507BVZ7"/>
<keyword evidence="6" id="KW-0503">Monooxygenase</keyword>
<comment type="cofactor">
    <cofactor evidence="5">
        <name>heme</name>
        <dbReference type="ChEBI" id="CHEBI:30413"/>
    </cofactor>
</comment>
<dbReference type="GeneID" id="42006517"/>
<evidence type="ECO:0000313" key="9">
    <source>
        <dbReference type="Proteomes" id="UP000319731"/>
    </source>
</evidence>
<dbReference type="PROSITE" id="PS00086">
    <property type="entry name" value="CYTOCHROME_P450"/>
    <property type="match status" value="1"/>
</dbReference>
<dbReference type="EMBL" id="QEAO01000046">
    <property type="protein sequence ID" value="TPX31368.1"/>
    <property type="molecule type" value="Genomic_DNA"/>
</dbReference>
<evidence type="ECO:0000256" key="5">
    <source>
        <dbReference type="PIRSR" id="PIRSR602401-1"/>
    </source>
</evidence>
<dbReference type="PRINTS" id="PR00463">
    <property type="entry name" value="EP450I"/>
</dbReference>
<dbReference type="GO" id="GO:0004497">
    <property type="term" value="F:monooxygenase activity"/>
    <property type="evidence" value="ECO:0007669"/>
    <property type="project" value="UniProtKB-KW"/>
</dbReference>
<dbReference type="InterPro" id="IPR001128">
    <property type="entry name" value="Cyt_P450"/>
</dbReference>
<dbReference type="PRINTS" id="PR00385">
    <property type="entry name" value="P450"/>
</dbReference>
<dbReference type="InterPro" id="IPR002401">
    <property type="entry name" value="Cyt_P450_E_grp-I"/>
</dbReference>
<organism evidence="8 9">
    <name type="scientific">Synchytrium microbalum</name>
    <dbReference type="NCBI Taxonomy" id="1806994"/>
    <lineage>
        <taxon>Eukaryota</taxon>
        <taxon>Fungi</taxon>
        <taxon>Fungi incertae sedis</taxon>
        <taxon>Chytridiomycota</taxon>
        <taxon>Chytridiomycota incertae sedis</taxon>
        <taxon>Chytridiomycetes</taxon>
        <taxon>Synchytriales</taxon>
        <taxon>Synchytriaceae</taxon>
        <taxon>Synchytrium</taxon>
    </lineage>
</organism>
<dbReference type="GO" id="GO:0006629">
    <property type="term" value="P:lipid metabolic process"/>
    <property type="evidence" value="ECO:0007669"/>
    <property type="project" value="UniProtKB-ARBA"/>
</dbReference>
<keyword evidence="7" id="KW-0472">Membrane</keyword>
<comment type="caution">
    <text evidence="8">The sequence shown here is derived from an EMBL/GenBank/DDBJ whole genome shotgun (WGS) entry which is preliminary data.</text>
</comment>
<name>A0A507BVZ7_9FUNG</name>
<dbReference type="PANTHER" id="PTHR24296">
    <property type="entry name" value="CYTOCHROME P450"/>
    <property type="match status" value="1"/>
</dbReference>
<dbReference type="Pfam" id="PF00067">
    <property type="entry name" value="p450"/>
    <property type="match status" value="1"/>
</dbReference>
<dbReference type="RefSeq" id="XP_031022815.1">
    <property type="nucleotide sequence ID" value="XM_031171220.1"/>
</dbReference>
<keyword evidence="2 5" id="KW-0479">Metal-binding</keyword>
<evidence type="ECO:0000256" key="2">
    <source>
        <dbReference type="ARBA" id="ARBA00022723"/>
    </source>
</evidence>
<dbReference type="STRING" id="1806994.A0A507BVZ7"/>
<accession>A0A507BVZ7</accession>
<evidence type="ECO:0000256" key="6">
    <source>
        <dbReference type="RuleBase" id="RU000461"/>
    </source>
</evidence>
<sequence length="524" mass="58750">MTEKRNLSWVPVAIGAAAVASLGGILYVYRDRALGSTPYKKNVPILEGAQPLIGHANVLGPALQFHNDWRVAQMKKYGAVYQYSMPGQNLITTHNVQDVEEVLKNPYIWPKAPDTKSALHDFLGDGIFNADGDIWRSQRKVASNIFNVKNFRDLFTSVFIEESKKMVDQMFKAQQLGAIIELQDLLLRATLDSFVQIAMGKNPGAISVNGQSVNGKFVMETESFMEAFDSANNISCLRIFKPLWQIIDQFDGTASKQKHNMKVMEDFAKDVIAQKKVRLAAGHKGHDLLDLFMQAGNEDGSSLNETQMRDIVLNFIIAGRDTTAQTLSWTFWRLAKNPDVEKKCREELLAVLGKTGDYTYEKFALLKYNLATFMESLRLHANVPFNRKVAMQDTVLPGTNTPIQKGDMVDFIPYAMGVSTEIWGADAAEFRPERWFDSNGGIINPNSFAFPHFNAGPRICLGMNMAKQEAITFMAAIIRNFSLELVNDDDPKHWGDFEHKLGRSSLALTLNAREGIEFKLHPIA</sequence>
<keyword evidence="3 6" id="KW-0560">Oxidoreductase</keyword>
<dbReference type="GO" id="GO:0016705">
    <property type="term" value="F:oxidoreductase activity, acting on paired donors, with incorporation or reduction of molecular oxygen"/>
    <property type="evidence" value="ECO:0007669"/>
    <property type="project" value="InterPro"/>
</dbReference>
<protein>
    <recommendedName>
        <fullName evidence="10">Cytochrome P450</fullName>
    </recommendedName>
</protein>
<dbReference type="InterPro" id="IPR017972">
    <property type="entry name" value="Cyt_P450_CS"/>
</dbReference>
<proteinExistence type="inferred from homology"/>
<keyword evidence="4 5" id="KW-0408">Iron</keyword>
<dbReference type="InterPro" id="IPR036396">
    <property type="entry name" value="Cyt_P450_sf"/>
</dbReference>
<dbReference type="GO" id="GO:0020037">
    <property type="term" value="F:heme binding"/>
    <property type="evidence" value="ECO:0007669"/>
    <property type="project" value="InterPro"/>
</dbReference>
<dbReference type="SUPFAM" id="SSF48264">
    <property type="entry name" value="Cytochrome P450"/>
    <property type="match status" value="1"/>
</dbReference>
<gene>
    <name evidence="8" type="ORF">SmJEL517_g05294</name>
</gene>
<keyword evidence="5 6" id="KW-0349">Heme</keyword>
<dbReference type="Proteomes" id="UP000319731">
    <property type="component" value="Unassembled WGS sequence"/>
</dbReference>
<evidence type="ECO:0000256" key="3">
    <source>
        <dbReference type="ARBA" id="ARBA00023002"/>
    </source>
</evidence>
<feature type="transmembrane region" description="Helical" evidence="7">
    <location>
        <begin position="7"/>
        <end position="29"/>
    </location>
</feature>
<evidence type="ECO:0008006" key="10">
    <source>
        <dbReference type="Google" id="ProtNLM"/>
    </source>
</evidence>
<keyword evidence="7" id="KW-0812">Transmembrane</keyword>
<keyword evidence="9" id="KW-1185">Reference proteome</keyword>
<reference evidence="8 9" key="1">
    <citation type="journal article" date="2019" name="Sci. Rep.">
        <title>Comparative genomics of chytrid fungi reveal insights into the obligate biotrophic and pathogenic lifestyle of Synchytrium endobioticum.</title>
        <authorList>
            <person name="van de Vossenberg B.T.L.H."/>
            <person name="Warris S."/>
            <person name="Nguyen H.D.T."/>
            <person name="van Gent-Pelzer M.P.E."/>
            <person name="Joly D.L."/>
            <person name="van de Geest H.C."/>
            <person name="Bonants P.J.M."/>
            <person name="Smith D.S."/>
            <person name="Levesque C.A."/>
            <person name="van der Lee T.A.J."/>
        </authorList>
    </citation>
    <scope>NUCLEOTIDE SEQUENCE [LARGE SCALE GENOMIC DNA]</scope>
    <source>
        <strain evidence="8 9">JEL517</strain>
    </source>
</reference>
<dbReference type="GO" id="GO:0005506">
    <property type="term" value="F:iron ion binding"/>
    <property type="evidence" value="ECO:0007669"/>
    <property type="project" value="InterPro"/>
</dbReference>
<keyword evidence="7" id="KW-1133">Transmembrane helix</keyword>
<dbReference type="Gene3D" id="1.10.630.10">
    <property type="entry name" value="Cytochrome P450"/>
    <property type="match status" value="1"/>
</dbReference>
<dbReference type="OrthoDB" id="1470350at2759"/>
<evidence type="ECO:0000256" key="7">
    <source>
        <dbReference type="SAM" id="Phobius"/>
    </source>
</evidence>
<evidence type="ECO:0000256" key="1">
    <source>
        <dbReference type="ARBA" id="ARBA00010617"/>
    </source>
</evidence>
<evidence type="ECO:0000313" key="8">
    <source>
        <dbReference type="EMBL" id="TPX31368.1"/>
    </source>
</evidence>
<evidence type="ECO:0000256" key="4">
    <source>
        <dbReference type="ARBA" id="ARBA00023004"/>
    </source>
</evidence>
<comment type="similarity">
    <text evidence="1 6">Belongs to the cytochrome P450 family.</text>
</comment>
<feature type="binding site" description="axial binding residue" evidence="5">
    <location>
        <position position="460"/>
    </location>
    <ligand>
        <name>heme</name>
        <dbReference type="ChEBI" id="CHEBI:30413"/>
    </ligand>
    <ligandPart>
        <name>Fe</name>
        <dbReference type="ChEBI" id="CHEBI:18248"/>
    </ligandPart>
</feature>